<evidence type="ECO:0000256" key="1">
    <source>
        <dbReference type="SAM" id="MobiDB-lite"/>
    </source>
</evidence>
<dbReference type="EMBL" id="NJEU01000006">
    <property type="protein sequence ID" value="PHH83634.1"/>
    <property type="molecule type" value="Genomic_DNA"/>
</dbReference>
<name>A0A2C5ZVZ4_9HYPO</name>
<comment type="caution">
    <text evidence="2">The sequence shown here is derived from an EMBL/GenBank/DDBJ whole genome shotgun (WGS) entry which is preliminary data.</text>
</comment>
<gene>
    <name evidence="2" type="ORF">CDD82_6080</name>
</gene>
<feature type="region of interest" description="Disordered" evidence="1">
    <location>
        <begin position="69"/>
        <end position="99"/>
    </location>
</feature>
<keyword evidence="3" id="KW-1185">Reference proteome</keyword>
<feature type="compositionally biased region" description="Basic and acidic residues" evidence="1">
    <location>
        <begin position="267"/>
        <end position="291"/>
    </location>
</feature>
<feature type="compositionally biased region" description="Low complexity" evidence="1">
    <location>
        <begin position="86"/>
        <end position="97"/>
    </location>
</feature>
<evidence type="ECO:0000313" key="2">
    <source>
        <dbReference type="EMBL" id="PHH83634.1"/>
    </source>
</evidence>
<reference evidence="2 3" key="1">
    <citation type="submission" date="2017-06" db="EMBL/GenBank/DDBJ databases">
        <title>Ant-infecting Ophiocordyceps genomes reveal a high diversity of potential behavioral manipulation genes and a possible major role for enterotoxins.</title>
        <authorList>
            <person name="De Bekker C."/>
            <person name="Evans H.C."/>
            <person name="Brachmann A."/>
            <person name="Hughes D.P."/>
        </authorList>
    </citation>
    <scope>NUCLEOTIDE SEQUENCE [LARGE SCALE GENOMIC DNA]</scope>
    <source>
        <strain evidence="2 3">1348a</strain>
    </source>
</reference>
<sequence length="442" mass="48514">MFKQFQYLADKYAPATPEIAETLAKLQLPPHTSLDQTSPVPLPHRSNPQTQHQIAVLIRDGRRTANQLVSMRGHSKTTDSSRESLSRTSRQQTSMSTALEQDFTVEGKKGNLQCPFSKTEALDGWHAQSPGNAVHHPEDPICAAMYDETWSHPPRSCAGASKCPIRFMDKHSPEEIAHYVETHKHELPRSHEVCLRRYQKDEGQMKKLDSKYGNIVSMIEGLSQIHQSMLPDEQAGPSQPRSDDDGPSIERVETWAQAVSKAATSEANREAPPDQVDRQGHFDRSLKEVRVGESPSRPWGISVPCYEASEHANSAPCSPPPAPVRISSPSLGPGGIHQRMSGKGKCPFDHTKLAASQKPRPAHNVQGEPSAAPTCHRDAPFTVAQEPLEPSSAPKPQPVYINPDAHGDKASGAASMVFTGPVFIGYPVEQAIELMKHYRGNS</sequence>
<organism evidence="2 3">
    <name type="scientific">Ophiocordyceps australis</name>
    <dbReference type="NCBI Taxonomy" id="1399860"/>
    <lineage>
        <taxon>Eukaryota</taxon>
        <taxon>Fungi</taxon>
        <taxon>Dikarya</taxon>
        <taxon>Ascomycota</taxon>
        <taxon>Pezizomycotina</taxon>
        <taxon>Sordariomycetes</taxon>
        <taxon>Hypocreomycetidae</taxon>
        <taxon>Hypocreales</taxon>
        <taxon>Ophiocordycipitaceae</taxon>
        <taxon>Ophiocordyceps</taxon>
    </lineage>
</organism>
<feature type="region of interest" description="Disordered" evidence="1">
    <location>
        <begin position="258"/>
        <end position="299"/>
    </location>
</feature>
<proteinExistence type="predicted"/>
<evidence type="ECO:0000313" key="3">
    <source>
        <dbReference type="Proteomes" id="UP000224854"/>
    </source>
</evidence>
<feature type="compositionally biased region" description="Basic and acidic residues" evidence="1">
    <location>
        <begin position="76"/>
        <end position="85"/>
    </location>
</feature>
<dbReference type="AlphaFoldDB" id="A0A2C5ZVZ4"/>
<accession>A0A2C5ZVZ4</accession>
<dbReference type="Proteomes" id="UP000224854">
    <property type="component" value="Unassembled WGS sequence"/>
</dbReference>
<feature type="region of interest" description="Disordered" evidence="1">
    <location>
        <begin position="355"/>
        <end position="406"/>
    </location>
</feature>
<dbReference type="OrthoDB" id="5343576at2759"/>
<feature type="region of interest" description="Disordered" evidence="1">
    <location>
        <begin position="29"/>
        <end position="49"/>
    </location>
</feature>
<protein>
    <submittedName>
        <fullName evidence="2">Uncharacterized protein</fullName>
    </submittedName>
</protein>